<evidence type="ECO:0000256" key="1">
    <source>
        <dbReference type="ARBA" id="ARBA00022714"/>
    </source>
</evidence>
<evidence type="ECO:0000256" key="6">
    <source>
        <dbReference type="SAM" id="MobiDB-lite"/>
    </source>
</evidence>
<dbReference type="Proteomes" id="UP001501752">
    <property type="component" value="Unassembled WGS sequence"/>
</dbReference>
<dbReference type="PANTHER" id="PTHR13847">
    <property type="entry name" value="SARCOSINE DEHYDROGENASE-RELATED"/>
    <property type="match status" value="1"/>
</dbReference>
<dbReference type="PANTHER" id="PTHR13847:SF274">
    <property type="entry name" value="RIESKE 2FE-2S IRON-SULFUR PROTEIN YHFW-RELATED"/>
    <property type="match status" value="1"/>
</dbReference>
<dbReference type="EMBL" id="BAABIS010000001">
    <property type="protein sequence ID" value="GAA4878079.1"/>
    <property type="molecule type" value="Genomic_DNA"/>
</dbReference>
<evidence type="ECO:0000313" key="8">
    <source>
        <dbReference type="EMBL" id="GAA4878079.1"/>
    </source>
</evidence>
<dbReference type="Gene3D" id="2.102.10.10">
    <property type="entry name" value="Rieske [2Fe-2S] iron-sulphur domain"/>
    <property type="match status" value="1"/>
</dbReference>
<dbReference type="InterPro" id="IPR006076">
    <property type="entry name" value="FAD-dep_OxRdtase"/>
</dbReference>
<organism evidence="8 9">
    <name type="scientific">Kitasatospora terrestris</name>
    <dbReference type="NCBI Taxonomy" id="258051"/>
    <lineage>
        <taxon>Bacteria</taxon>
        <taxon>Bacillati</taxon>
        <taxon>Actinomycetota</taxon>
        <taxon>Actinomycetes</taxon>
        <taxon>Kitasatosporales</taxon>
        <taxon>Streptomycetaceae</taxon>
        <taxon>Kitasatospora</taxon>
    </lineage>
</organism>
<dbReference type="RefSeq" id="WP_345700711.1">
    <property type="nucleotide sequence ID" value="NZ_BAABIS010000001.1"/>
</dbReference>
<dbReference type="InterPro" id="IPR005805">
    <property type="entry name" value="Rieske_Fe-S_prot_C"/>
</dbReference>
<feature type="domain" description="Rieske" evidence="7">
    <location>
        <begin position="415"/>
        <end position="507"/>
    </location>
</feature>
<reference evidence="9" key="1">
    <citation type="journal article" date="2019" name="Int. J. Syst. Evol. Microbiol.">
        <title>The Global Catalogue of Microorganisms (GCM) 10K type strain sequencing project: providing services to taxonomists for standard genome sequencing and annotation.</title>
        <authorList>
            <consortium name="The Broad Institute Genomics Platform"/>
            <consortium name="The Broad Institute Genome Sequencing Center for Infectious Disease"/>
            <person name="Wu L."/>
            <person name="Ma J."/>
        </authorList>
    </citation>
    <scope>NUCLEOTIDE SEQUENCE [LARGE SCALE GENOMIC DNA]</scope>
    <source>
        <strain evidence="9">JCM 13006</strain>
    </source>
</reference>
<accession>A0ABP9EHW7</accession>
<dbReference type="InterPro" id="IPR038010">
    <property type="entry name" value="YhfW_C"/>
</dbReference>
<dbReference type="InterPro" id="IPR036922">
    <property type="entry name" value="Rieske_2Fe-2S_sf"/>
</dbReference>
<sequence>MGSAADSYESYWMATAPGPEYPRLTESLEVDAVVVGGGVAGLCTAGELARAGCRVALVEADRIASGVTGHTTAKLSALHGLRYARLAREQGTDRARWYAQSQQEAVEHVVRTAAELGVDCQLERVPGYVYTETEDALEDVRAEARAAADAGLAAVFTEETGLPFRVAGAVRVADQAQFHPRRYLLALAEDLVARGGLVFEHTRATGLTEGRPCRVTTEGGAVVSAAEVVVATHYPVFDRALLFARLRPVRELVVAGAVPEDADPQGMYVTPEHRTRSVRTAPYGDGRRLLIVTGEKFTPGSSGVRRRHDRLADWACERFPSLRPGYRWAAQDNSTTDGVPYVGRFHVGTQHVHVAAGFDGWGMSGGVMAGRLLAGVIIGDEPRWAPLYDPRRLRPLREAPALVKFQAEVARHLVGDWIGVPSMPDDQDLGAGEGAVVRFHGRRVAVCRDREGRLHTVGARCTHLGCTVHFNEAEQSWDCPCHGSRFALDGTVVQGPATRPLEPLDTDPPGPAPGRQDDAR</sequence>
<comment type="caution">
    <text evidence="8">The sequence shown here is derived from an EMBL/GenBank/DDBJ whole genome shotgun (WGS) entry which is preliminary data.</text>
</comment>
<keyword evidence="9" id="KW-1185">Reference proteome</keyword>
<dbReference type="CDD" id="cd03477">
    <property type="entry name" value="Rieske_YhfW_C"/>
    <property type="match status" value="1"/>
</dbReference>
<dbReference type="Gene3D" id="3.50.50.60">
    <property type="entry name" value="FAD/NAD(P)-binding domain"/>
    <property type="match status" value="1"/>
</dbReference>
<dbReference type="InterPro" id="IPR036188">
    <property type="entry name" value="FAD/NAD-bd_sf"/>
</dbReference>
<keyword evidence="1" id="KW-0001">2Fe-2S</keyword>
<evidence type="ECO:0000256" key="2">
    <source>
        <dbReference type="ARBA" id="ARBA00022723"/>
    </source>
</evidence>
<gene>
    <name evidence="8" type="ORF">GCM10023235_67710</name>
</gene>
<dbReference type="InterPro" id="IPR017941">
    <property type="entry name" value="Rieske_2Fe-2S"/>
</dbReference>
<keyword evidence="3" id="KW-0408">Iron</keyword>
<evidence type="ECO:0000256" key="4">
    <source>
        <dbReference type="ARBA" id="ARBA00023014"/>
    </source>
</evidence>
<evidence type="ECO:0000256" key="5">
    <source>
        <dbReference type="ARBA" id="ARBA00023157"/>
    </source>
</evidence>
<dbReference type="SUPFAM" id="SSF50022">
    <property type="entry name" value="ISP domain"/>
    <property type="match status" value="1"/>
</dbReference>
<protein>
    <submittedName>
        <fullName evidence="8">FAD-dependent oxidoreductase</fullName>
    </submittedName>
</protein>
<dbReference type="SUPFAM" id="SSF51905">
    <property type="entry name" value="FAD/NAD(P)-binding domain"/>
    <property type="match status" value="1"/>
</dbReference>
<evidence type="ECO:0000259" key="7">
    <source>
        <dbReference type="PROSITE" id="PS51296"/>
    </source>
</evidence>
<keyword evidence="4" id="KW-0411">Iron-sulfur</keyword>
<feature type="region of interest" description="Disordered" evidence="6">
    <location>
        <begin position="495"/>
        <end position="520"/>
    </location>
</feature>
<keyword evidence="2" id="KW-0479">Metal-binding</keyword>
<dbReference type="PRINTS" id="PR00162">
    <property type="entry name" value="RIESKE"/>
</dbReference>
<name>A0ABP9EHW7_9ACTN</name>
<dbReference type="PROSITE" id="PS51296">
    <property type="entry name" value="RIESKE"/>
    <property type="match status" value="1"/>
</dbReference>
<proteinExistence type="predicted"/>
<dbReference type="Pfam" id="PF01266">
    <property type="entry name" value="DAO"/>
    <property type="match status" value="1"/>
</dbReference>
<evidence type="ECO:0000313" key="9">
    <source>
        <dbReference type="Proteomes" id="UP001501752"/>
    </source>
</evidence>
<dbReference type="Pfam" id="PF00355">
    <property type="entry name" value="Rieske"/>
    <property type="match status" value="1"/>
</dbReference>
<dbReference type="Gene3D" id="3.30.9.10">
    <property type="entry name" value="D-Amino Acid Oxidase, subunit A, domain 2"/>
    <property type="match status" value="1"/>
</dbReference>
<evidence type="ECO:0000256" key="3">
    <source>
        <dbReference type="ARBA" id="ARBA00023004"/>
    </source>
</evidence>
<keyword evidence="5" id="KW-1015">Disulfide bond</keyword>